<evidence type="ECO:0000313" key="3">
    <source>
        <dbReference type="Proteomes" id="UP001595190"/>
    </source>
</evidence>
<dbReference type="RefSeq" id="WP_394314782.1">
    <property type="nucleotide sequence ID" value="NZ_JBHGPK010000026.1"/>
</dbReference>
<evidence type="ECO:0000313" key="2">
    <source>
        <dbReference type="EMBL" id="MFC2253996.1"/>
    </source>
</evidence>
<reference evidence="2 3" key="1">
    <citation type="submission" date="2024-09" db="EMBL/GenBank/DDBJ databases">
        <title>Description of Labrys sedimenti sp. nov., isolated from a diclofenac-degrading enrichment culture, and genome-based reclassification of Labrys portucalensis as a later heterotypic synonym of Labrys neptuniae.</title>
        <authorList>
            <person name="Tancsics A."/>
            <person name="Csepanyi A."/>
        </authorList>
    </citation>
    <scope>NUCLEOTIDE SEQUENCE [LARGE SCALE GENOMIC DNA]</scope>
    <source>
        <strain evidence="2 3">LMG 23412</strain>
    </source>
</reference>
<proteinExistence type="predicted"/>
<feature type="region of interest" description="Disordered" evidence="1">
    <location>
        <begin position="186"/>
        <end position="210"/>
    </location>
</feature>
<organism evidence="2 3">
    <name type="scientific">Labrys neptuniae</name>
    <dbReference type="NCBI Taxonomy" id="376174"/>
    <lineage>
        <taxon>Bacteria</taxon>
        <taxon>Pseudomonadati</taxon>
        <taxon>Pseudomonadota</taxon>
        <taxon>Alphaproteobacteria</taxon>
        <taxon>Hyphomicrobiales</taxon>
        <taxon>Xanthobacteraceae</taxon>
        <taxon>Labrys</taxon>
    </lineage>
</organism>
<comment type="caution">
    <text evidence="2">The sequence shown here is derived from an EMBL/GenBank/DDBJ whole genome shotgun (WGS) entry which is preliminary data.</text>
</comment>
<protein>
    <submittedName>
        <fullName evidence="2">Uncharacterized protein</fullName>
    </submittedName>
</protein>
<evidence type="ECO:0000256" key="1">
    <source>
        <dbReference type="SAM" id="MobiDB-lite"/>
    </source>
</evidence>
<gene>
    <name evidence="2" type="ORF">ACETRX_30495</name>
</gene>
<dbReference type="Proteomes" id="UP001595190">
    <property type="component" value="Unassembled WGS sequence"/>
</dbReference>
<accession>A0ABV6ZP71</accession>
<dbReference type="EMBL" id="JBHGPK010000026">
    <property type="protein sequence ID" value="MFC2253996.1"/>
    <property type="molecule type" value="Genomic_DNA"/>
</dbReference>
<name>A0ABV6ZP71_9HYPH</name>
<sequence>MNRRPAQYELHPYLINAQAVADFLTAHKGGTPVPPPEALIEVYFKNTPDVADLVGSINSQKVDAPGISLAIRLDEDSCLAQYNAFVGDIAALNGIPIEYYEIVWMSFAGAVLSAQSVPVKAALIDPSNTTNSYAANKYVLEIVRDYLTKAQAGELALAYRTMRDRFQEDPRIDAINKELAGKKGWFRRRPFPSPWTRQPGQAGKPASCPT</sequence>